<dbReference type="AlphaFoldDB" id="A0A645E9H1"/>
<dbReference type="EMBL" id="VSSQ01043999">
    <property type="protein sequence ID" value="MPM97778.1"/>
    <property type="molecule type" value="Genomic_DNA"/>
</dbReference>
<gene>
    <name evidence="1" type="ORF">SDC9_144955</name>
</gene>
<dbReference type="AntiFam" id="ANF00095">
    <property type="entry name" value="Shadow ORF (opposite ABC transporters)"/>
</dbReference>
<comment type="caution">
    <text evidence="1">The sequence shown here is derived from an EMBL/GenBank/DDBJ whole genome shotgun (WGS) entry which is preliminary data.</text>
</comment>
<evidence type="ECO:0000313" key="1">
    <source>
        <dbReference type="EMBL" id="MPM97778.1"/>
    </source>
</evidence>
<accession>A0A645E9H1</accession>
<organism evidence="1">
    <name type="scientific">bioreactor metagenome</name>
    <dbReference type="NCBI Taxonomy" id="1076179"/>
    <lineage>
        <taxon>unclassified sequences</taxon>
        <taxon>metagenomes</taxon>
        <taxon>ecological metagenomes</taxon>
    </lineage>
</organism>
<proteinExistence type="predicted"/>
<name>A0A645E9H1_9ZZZZ</name>
<sequence length="149" mass="16283">MIRGAGARFFEIADEGVFQACAAALGHQRRRAVAVEYPPGVHQRDAVAALGLVHEVGGDEDRHPVLAREVDDELPEAIPCHRIDAGGRFVENQHLGPVQYRHRQLQALAYAQRQRVGPGVHHRRQVEAPCQLVDARRALGGGQVEQAGV</sequence>
<protein>
    <submittedName>
        <fullName evidence="1">Uncharacterized protein</fullName>
    </submittedName>
</protein>
<reference evidence="1" key="1">
    <citation type="submission" date="2019-08" db="EMBL/GenBank/DDBJ databases">
        <authorList>
            <person name="Kucharzyk K."/>
            <person name="Murdoch R.W."/>
            <person name="Higgins S."/>
            <person name="Loffler F."/>
        </authorList>
    </citation>
    <scope>NUCLEOTIDE SEQUENCE</scope>
</reference>
<dbReference type="AntiFam" id="ANF00142">
    <property type="entry name" value="Shadow ORF (opposite yadG)"/>
</dbReference>